<dbReference type="GO" id="GO:0005829">
    <property type="term" value="C:cytosol"/>
    <property type="evidence" value="ECO:0007669"/>
    <property type="project" value="TreeGrafter"/>
</dbReference>
<dbReference type="InterPro" id="IPR015940">
    <property type="entry name" value="UBA"/>
</dbReference>
<feature type="compositionally biased region" description="Basic and acidic residues" evidence="1">
    <location>
        <begin position="39"/>
        <end position="71"/>
    </location>
</feature>
<dbReference type="InterPro" id="IPR009060">
    <property type="entry name" value="UBA-like_sf"/>
</dbReference>
<protein>
    <submittedName>
        <fullName evidence="3">Bifunctional Ubiquitin-associated domain/UBA-like superfamily</fullName>
    </submittedName>
</protein>
<dbReference type="PANTHER" id="PTHR10677:SF3">
    <property type="entry name" value="FI07626P-RELATED"/>
    <property type="match status" value="1"/>
</dbReference>
<dbReference type="PROSITE" id="PS50030">
    <property type="entry name" value="UBA"/>
    <property type="match status" value="1"/>
</dbReference>
<feature type="compositionally biased region" description="Basic and acidic residues" evidence="1">
    <location>
        <begin position="14"/>
        <end position="32"/>
    </location>
</feature>
<proteinExistence type="predicted"/>
<dbReference type="AlphaFoldDB" id="A0AAD9PL00"/>
<dbReference type="GO" id="GO:0031593">
    <property type="term" value="F:polyubiquitin modification-dependent protein binding"/>
    <property type="evidence" value="ECO:0007669"/>
    <property type="project" value="TreeGrafter"/>
</dbReference>
<dbReference type="RefSeq" id="XP_067803496.1">
    <property type="nucleotide sequence ID" value="XM_067946932.1"/>
</dbReference>
<name>A0AAD9PL00_9APIC</name>
<gene>
    <name evidence="3" type="ORF">BdWA1_001903</name>
</gene>
<feature type="compositionally biased region" description="Polar residues" evidence="1">
    <location>
        <begin position="142"/>
        <end position="153"/>
    </location>
</feature>
<feature type="region of interest" description="Disordered" evidence="1">
    <location>
        <begin position="1"/>
        <end position="71"/>
    </location>
</feature>
<sequence length="266" mass="30367">MEDKDSNDLPNNNKSRDTLDSDDKNKSSHDSDDSSTSNERNDTFQSERLKAARLREERKRQEEASRMLREITSDPDMMDHVIRAAVNPEVAKELARQADTAWRNIETLPGGFRALCQMHHNLQQPLWQAAINSNAPYEIQKQPDNNSLYPNENKSLKAEPLPNPWKPEHKQQQLPTREVRQVNPFFNSFQQPQPPTSQAQVVHRSNAINTTDSSQRYASEMAQLAEMGILDSNKCLTALEATDGDLFQAIDILQDLQDLDTENEDN</sequence>
<evidence type="ECO:0000313" key="3">
    <source>
        <dbReference type="EMBL" id="KAK2196654.1"/>
    </source>
</evidence>
<dbReference type="KEGG" id="bdw:94336201"/>
<dbReference type="GeneID" id="94336201"/>
<dbReference type="Proteomes" id="UP001214638">
    <property type="component" value="Unassembled WGS sequence"/>
</dbReference>
<reference evidence="3" key="1">
    <citation type="journal article" date="2023" name="Nat. Microbiol.">
        <title>Babesia duncani multi-omics identifies virulence factors and drug targets.</title>
        <authorList>
            <person name="Singh P."/>
            <person name="Lonardi S."/>
            <person name="Liang Q."/>
            <person name="Vydyam P."/>
            <person name="Khabirova E."/>
            <person name="Fang T."/>
            <person name="Gihaz S."/>
            <person name="Thekkiniath J."/>
            <person name="Munshi M."/>
            <person name="Abel S."/>
            <person name="Ciampossin L."/>
            <person name="Batugedara G."/>
            <person name="Gupta M."/>
            <person name="Lu X.M."/>
            <person name="Lenz T."/>
            <person name="Chakravarty S."/>
            <person name="Cornillot E."/>
            <person name="Hu Y."/>
            <person name="Ma W."/>
            <person name="Gonzalez L.M."/>
            <person name="Sanchez S."/>
            <person name="Estrada K."/>
            <person name="Sanchez-Flores A."/>
            <person name="Montero E."/>
            <person name="Harb O.S."/>
            <person name="Le Roch K.G."/>
            <person name="Mamoun C.B."/>
        </authorList>
    </citation>
    <scope>NUCLEOTIDE SEQUENCE</scope>
    <source>
        <strain evidence="3">WA1</strain>
    </source>
</reference>
<keyword evidence="4" id="KW-1185">Reference proteome</keyword>
<accession>A0AAD9PL00</accession>
<comment type="caution">
    <text evidence="3">The sequence shown here is derived from an EMBL/GenBank/DDBJ whole genome shotgun (WGS) entry which is preliminary data.</text>
</comment>
<dbReference type="PANTHER" id="PTHR10677">
    <property type="entry name" value="UBIQUILIN"/>
    <property type="match status" value="1"/>
</dbReference>
<evidence type="ECO:0000256" key="1">
    <source>
        <dbReference type="SAM" id="MobiDB-lite"/>
    </source>
</evidence>
<dbReference type="InterPro" id="IPR015496">
    <property type="entry name" value="Ubiquilin"/>
</dbReference>
<dbReference type="SUPFAM" id="SSF46934">
    <property type="entry name" value="UBA-like"/>
    <property type="match status" value="1"/>
</dbReference>
<dbReference type="GO" id="GO:0006511">
    <property type="term" value="P:ubiquitin-dependent protein catabolic process"/>
    <property type="evidence" value="ECO:0007669"/>
    <property type="project" value="TreeGrafter"/>
</dbReference>
<dbReference type="Pfam" id="PF23195">
    <property type="entry name" value="UBQLN1"/>
    <property type="match status" value="1"/>
</dbReference>
<dbReference type="Gene3D" id="1.10.8.10">
    <property type="entry name" value="DNA helicase RuvA subunit, C-terminal domain"/>
    <property type="match status" value="1"/>
</dbReference>
<evidence type="ECO:0000259" key="2">
    <source>
        <dbReference type="PROSITE" id="PS50030"/>
    </source>
</evidence>
<organism evidence="3 4">
    <name type="scientific">Babesia duncani</name>
    <dbReference type="NCBI Taxonomy" id="323732"/>
    <lineage>
        <taxon>Eukaryota</taxon>
        <taxon>Sar</taxon>
        <taxon>Alveolata</taxon>
        <taxon>Apicomplexa</taxon>
        <taxon>Aconoidasida</taxon>
        <taxon>Piroplasmida</taxon>
        <taxon>Babesiidae</taxon>
        <taxon>Babesia</taxon>
    </lineage>
</organism>
<feature type="region of interest" description="Disordered" evidence="1">
    <location>
        <begin position="141"/>
        <end position="169"/>
    </location>
</feature>
<evidence type="ECO:0000313" key="4">
    <source>
        <dbReference type="Proteomes" id="UP001214638"/>
    </source>
</evidence>
<feature type="domain" description="UBA" evidence="2">
    <location>
        <begin position="212"/>
        <end position="256"/>
    </location>
</feature>
<dbReference type="EMBL" id="JALLKP010000002">
    <property type="protein sequence ID" value="KAK2196654.1"/>
    <property type="molecule type" value="Genomic_DNA"/>
</dbReference>